<feature type="domain" description="Ig-like" evidence="1">
    <location>
        <begin position="103"/>
        <end position="183"/>
    </location>
</feature>
<protein>
    <recommendedName>
        <fullName evidence="1">Ig-like domain-containing protein</fullName>
    </recommendedName>
</protein>
<dbReference type="InterPro" id="IPR036179">
    <property type="entry name" value="Ig-like_dom_sf"/>
</dbReference>
<dbReference type="PROSITE" id="PS50835">
    <property type="entry name" value="IG_LIKE"/>
    <property type="match status" value="1"/>
</dbReference>
<keyword evidence="3" id="KW-1185">Reference proteome</keyword>
<dbReference type="Gene3D" id="2.60.40.10">
    <property type="entry name" value="Immunoglobulins"/>
    <property type="match status" value="1"/>
</dbReference>
<evidence type="ECO:0000313" key="2">
    <source>
        <dbReference type="EMBL" id="RWS23301.1"/>
    </source>
</evidence>
<evidence type="ECO:0000259" key="1">
    <source>
        <dbReference type="PROSITE" id="PS50835"/>
    </source>
</evidence>
<dbReference type="InterPro" id="IPR007110">
    <property type="entry name" value="Ig-like_dom"/>
</dbReference>
<dbReference type="PANTHER" id="PTHR21261">
    <property type="entry name" value="BEAT PROTEIN"/>
    <property type="match status" value="1"/>
</dbReference>
<dbReference type="PANTHER" id="PTHR21261:SF15">
    <property type="entry name" value="BEATEN PATH IIIA, ISOFORM D-RELATED"/>
    <property type="match status" value="1"/>
</dbReference>
<dbReference type="OrthoDB" id="6488088at2759"/>
<gene>
    <name evidence="2" type="ORF">B4U80_09664</name>
</gene>
<dbReference type="Proteomes" id="UP000288716">
    <property type="component" value="Unassembled WGS sequence"/>
</dbReference>
<reference evidence="2 3" key="1">
    <citation type="journal article" date="2018" name="Gigascience">
        <title>Genomes of trombidid mites reveal novel predicted allergens and laterally-transferred genes associated with secondary metabolism.</title>
        <authorList>
            <person name="Dong X."/>
            <person name="Chaisiri K."/>
            <person name="Xia D."/>
            <person name="Armstrong S.D."/>
            <person name="Fang Y."/>
            <person name="Donnelly M.J."/>
            <person name="Kadowaki T."/>
            <person name="McGarry J.W."/>
            <person name="Darby A.C."/>
            <person name="Makepeace B.L."/>
        </authorList>
    </citation>
    <scope>NUCLEOTIDE SEQUENCE [LARGE SCALE GENOMIC DNA]</scope>
    <source>
        <strain evidence="2">UoL-UT</strain>
    </source>
</reference>
<evidence type="ECO:0000313" key="3">
    <source>
        <dbReference type="Proteomes" id="UP000288716"/>
    </source>
</evidence>
<dbReference type="AlphaFoldDB" id="A0A443S712"/>
<comment type="caution">
    <text evidence="2">The sequence shown here is derived from an EMBL/GenBank/DDBJ whole genome shotgun (WGS) entry which is preliminary data.</text>
</comment>
<name>A0A443S712_9ACAR</name>
<organism evidence="2 3">
    <name type="scientific">Leptotrombidium deliense</name>
    <dbReference type="NCBI Taxonomy" id="299467"/>
    <lineage>
        <taxon>Eukaryota</taxon>
        <taxon>Metazoa</taxon>
        <taxon>Ecdysozoa</taxon>
        <taxon>Arthropoda</taxon>
        <taxon>Chelicerata</taxon>
        <taxon>Arachnida</taxon>
        <taxon>Acari</taxon>
        <taxon>Acariformes</taxon>
        <taxon>Trombidiformes</taxon>
        <taxon>Prostigmata</taxon>
        <taxon>Anystina</taxon>
        <taxon>Parasitengona</taxon>
        <taxon>Trombiculoidea</taxon>
        <taxon>Trombiculidae</taxon>
        <taxon>Leptotrombidium</taxon>
    </lineage>
</organism>
<sequence>MRSSSICDKTKIWQSEANLNLTWSVRYRESDGLSISMINISFFVSSDNDFMSGPLNLKCSSIISQIYGNSYEELIIQRNLIASNDRVKYPMRVNSRKNRLIPPQINGISSRYKVGDHLTVNCTAPDAYPPPALKWIVNNKETKEKQLLRFNTDPFNSLHKAAKFSSTIYDHFAVFEKTMNSVL</sequence>
<feature type="non-terminal residue" evidence="2">
    <location>
        <position position="183"/>
    </location>
</feature>
<dbReference type="VEuPathDB" id="VectorBase:LDEU008739"/>
<dbReference type="SUPFAM" id="SSF48726">
    <property type="entry name" value="Immunoglobulin"/>
    <property type="match status" value="1"/>
</dbReference>
<dbReference type="EMBL" id="NCKV01006725">
    <property type="protein sequence ID" value="RWS23301.1"/>
    <property type="molecule type" value="Genomic_DNA"/>
</dbReference>
<dbReference type="InterPro" id="IPR013783">
    <property type="entry name" value="Ig-like_fold"/>
</dbReference>
<accession>A0A443S712</accession>
<proteinExistence type="predicted"/>